<evidence type="ECO:0000256" key="1">
    <source>
        <dbReference type="SAM" id="MobiDB-lite"/>
    </source>
</evidence>
<dbReference type="EMBL" id="JAZHXJ010002842">
    <property type="protein sequence ID" value="KAL1836428.1"/>
    <property type="molecule type" value="Genomic_DNA"/>
</dbReference>
<reference evidence="2 3" key="1">
    <citation type="journal article" date="2024" name="Commun. Biol.">
        <title>Comparative genomic analysis of thermophilic fungi reveals convergent evolutionary adaptations and gene losses.</title>
        <authorList>
            <person name="Steindorff A.S."/>
            <person name="Aguilar-Pontes M.V."/>
            <person name="Robinson A.J."/>
            <person name="Andreopoulos B."/>
            <person name="LaButti K."/>
            <person name="Kuo A."/>
            <person name="Mondo S."/>
            <person name="Riley R."/>
            <person name="Otillar R."/>
            <person name="Haridas S."/>
            <person name="Lipzen A."/>
            <person name="Grimwood J."/>
            <person name="Schmutz J."/>
            <person name="Clum A."/>
            <person name="Reid I.D."/>
            <person name="Moisan M.C."/>
            <person name="Butler G."/>
            <person name="Nguyen T.T.M."/>
            <person name="Dewar K."/>
            <person name="Conant G."/>
            <person name="Drula E."/>
            <person name="Henrissat B."/>
            <person name="Hansel C."/>
            <person name="Singer S."/>
            <person name="Hutchinson M.I."/>
            <person name="de Vries R.P."/>
            <person name="Natvig D.O."/>
            <person name="Powell A.J."/>
            <person name="Tsang A."/>
            <person name="Grigoriev I.V."/>
        </authorList>
    </citation>
    <scope>NUCLEOTIDE SEQUENCE [LARGE SCALE GENOMIC DNA]</scope>
    <source>
        <strain evidence="2 3">ATCC 24622</strain>
    </source>
</reference>
<feature type="region of interest" description="Disordered" evidence="1">
    <location>
        <begin position="108"/>
        <end position="127"/>
    </location>
</feature>
<comment type="caution">
    <text evidence="2">The sequence shown here is derived from an EMBL/GenBank/DDBJ whole genome shotgun (WGS) entry which is preliminary data.</text>
</comment>
<evidence type="ECO:0000313" key="3">
    <source>
        <dbReference type="Proteomes" id="UP001586593"/>
    </source>
</evidence>
<evidence type="ECO:0000313" key="2">
    <source>
        <dbReference type="EMBL" id="KAL1836428.1"/>
    </source>
</evidence>
<organism evidence="2 3">
    <name type="scientific">Phialemonium thermophilum</name>
    <dbReference type="NCBI Taxonomy" id="223376"/>
    <lineage>
        <taxon>Eukaryota</taxon>
        <taxon>Fungi</taxon>
        <taxon>Dikarya</taxon>
        <taxon>Ascomycota</taxon>
        <taxon>Pezizomycotina</taxon>
        <taxon>Sordariomycetes</taxon>
        <taxon>Sordariomycetidae</taxon>
        <taxon>Cephalothecales</taxon>
        <taxon>Cephalothecaceae</taxon>
        <taxon>Phialemonium</taxon>
    </lineage>
</organism>
<dbReference type="Proteomes" id="UP001586593">
    <property type="component" value="Unassembled WGS sequence"/>
</dbReference>
<feature type="compositionally biased region" description="Polar residues" evidence="1">
    <location>
        <begin position="108"/>
        <end position="117"/>
    </location>
</feature>
<proteinExistence type="predicted"/>
<gene>
    <name evidence="2" type="ORF">VTK73DRAFT_5070</name>
</gene>
<sequence length="195" mass="21720">MQPCPLPTVSLVVVYVHVQRVGCSVLQPHAAELSSRQPRTTGTWYVHVPCPVARGCEIRTGWAAQDTISTYLYGCIGGSLHLRARPPCLGPCSCSSLLPRTTQPWTVSQLGLGNSTEPNPPRDSSWGLLLWQPLSSETATKQKYRDPIDQGTQVRNKNKEREVEREETQETRDQTNSGLDSSAHLHSLVLRHLKW</sequence>
<accession>A0ABR3V3S5</accession>
<feature type="compositionally biased region" description="Basic and acidic residues" evidence="1">
    <location>
        <begin position="157"/>
        <end position="173"/>
    </location>
</feature>
<name>A0ABR3V3S5_9PEZI</name>
<keyword evidence="3" id="KW-1185">Reference proteome</keyword>
<protein>
    <submittedName>
        <fullName evidence="2">Uncharacterized protein</fullName>
    </submittedName>
</protein>
<feature type="region of interest" description="Disordered" evidence="1">
    <location>
        <begin position="140"/>
        <end position="183"/>
    </location>
</feature>